<dbReference type="SUPFAM" id="SSF46955">
    <property type="entry name" value="Putative DNA-binding domain"/>
    <property type="match status" value="1"/>
</dbReference>
<dbReference type="GO" id="GO:0003700">
    <property type="term" value="F:DNA-binding transcription factor activity"/>
    <property type="evidence" value="ECO:0007669"/>
    <property type="project" value="InterPro"/>
</dbReference>
<evidence type="ECO:0000256" key="2">
    <source>
        <dbReference type="ARBA" id="ARBA00023015"/>
    </source>
</evidence>
<dbReference type="Proteomes" id="UP000567795">
    <property type="component" value="Unassembled WGS sequence"/>
</dbReference>
<evidence type="ECO:0000259" key="6">
    <source>
        <dbReference type="PROSITE" id="PS50937"/>
    </source>
</evidence>
<dbReference type="CDD" id="cd00592">
    <property type="entry name" value="HTH_MerR-like"/>
    <property type="match status" value="1"/>
</dbReference>
<organism evidence="7 8">
    <name type="scientific">Allostreptomyces psammosilenae</name>
    <dbReference type="NCBI Taxonomy" id="1892865"/>
    <lineage>
        <taxon>Bacteria</taxon>
        <taxon>Bacillati</taxon>
        <taxon>Actinomycetota</taxon>
        <taxon>Actinomycetes</taxon>
        <taxon>Kitasatosporales</taxon>
        <taxon>Streptomycetaceae</taxon>
        <taxon>Allostreptomyces</taxon>
    </lineage>
</organism>
<dbReference type="Gene3D" id="1.10.1660.10">
    <property type="match status" value="1"/>
</dbReference>
<feature type="compositionally biased region" description="Basic and acidic residues" evidence="5">
    <location>
        <begin position="161"/>
        <end position="174"/>
    </location>
</feature>
<comment type="caution">
    <text evidence="7">The sequence shown here is derived from an EMBL/GenBank/DDBJ whole genome shotgun (WGS) entry which is preliminary data.</text>
</comment>
<evidence type="ECO:0000313" key="8">
    <source>
        <dbReference type="Proteomes" id="UP000567795"/>
    </source>
</evidence>
<dbReference type="Pfam" id="PF13411">
    <property type="entry name" value="MerR_1"/>
    <property type="match status" value="1"/>
</dbReference>
<dbReference type="InterPro" id="IPR000551">
    <property type="entry name" value="MerR-type_HTH_dom"/>
</dbReference>
<dbReference type="SMART" id="SM00422">
    <property type="entry name" value="HTH_MERR"/>
    <property type="match status" value="1"/>
</dbReference>
<dbReference type="InterPro" id="IPR009061">
    <property type="entry name" value="DNA-bd_dom_put_sf"/>
</dbReference>
<feature type="domain" description="HTH merR-type" evidence="6">
    <location>
        <begin position="12"/>
        <end position="77"/>
    </location>
</feature>
<keyword evidence="1" id="KW-0678">Repressor</keyword>
<keyword evidence="8" id="KW-1185">Reference proteome</keyword>
<sequence length="183" mass="20082">MKSSEADGPLAIGALAARFGLPTHVLRHWESMGLLEPERDHAGRRRYGRPDVVRVAAVLRAKEAGLSLESIRQLLATADVDARRRVMARHRDDLRQRMERIRAALEMLDCAMGCRHADLATCPHFRRAVAEPAREPVGEPFGASSTEPFPALFTEPFGEPFPERLGEPGGDTHGESSGGRPEG</sequence>
<dbReference type="EMBL" id="JACBZD010000001">
    <property type="protein sequence ID" value="NYI03537.1"/>
    <property type="molecule type" value="Genomic_DNA"/>
</dbReference>
<dbReference type="RefSeq" id="WP_179812572.1">
    <property type="nucleotide sequence ID" value="NZ_JACBZD010000001.1"/>
</dbReference>
<evidence type="ECO:0000256" key="3">
    <source>
        <dbReference type="ARBA" id="ARBA00023125"/>
    </source>
</evidence>
<dbReference type="PRINTS" id="PR00040">
    <property type="entry name" value="HTHMERR"/>
</dbReference>
<evidence type="ECO:0000313" key="7">
    <source>
        <dbReference type="EMBL" id="NYI03537.1"/>
    </source>
</evidence>
<keyword evidence="2" id="KW-0805">Transcription regulation</keyword>
<reference evidence="7 8" key="1">
    <citation type="submission" date="2020-07" db="EMBL/GenBank/DDBJ databases">
        <title>Sequencing the genomes of 1000 actinobacteria strains.</title>
        <authorList>
            <person name="Klenk H.-P."/>
        </authorList>
    </citation>
    <scope>NUCLEOTIDE SEQUENCE [LARGE SCALE GENOMIC DNA]</scope>
    <source>
        <strain evidence="7 8">DSM 42178</strain>
    </source>
</reference>
<feature type="region of interest" description="Disordered" evidence="5">
    <location>
        <begin position="132"/>
        <end position="183"/>
    </location>
</feature>
<gene>
    <name evidence="7" type="ORF">FHU37_000480</name>
</gene>
<dbReference type="PANTHER" id="PTHR30204">
    <property type="entry name" value="REDOX-CYCLING DRUG-SENSING TRANSCRIPTIONAL ACTIVATOR SOXR"/>
    <property type="match status" value="1"/>
</dbReference>
<protein>
    <submittedName>
        <fullName evidence="7">DNA-binding transcriptional MerR regulator</fullName>
    </submittedName>
</protein>
<evidence type="ECO:0000256" key="1">
    <source>
        <dbReference type="ARBA" id="ARBA00022491"/>
    </source>
</evidence>
<accession>A0A852ZPW8</accession>
<name>A0A852ZPW8_9ACTN</name>
<evidence type="ECO:0000256" key="5">
    <source>
        <dbReference type="SAM" id="MobiDB-lite"/>
    </source>
</evidence>
<evidence type="ECO:0000256" key="4">
    <source>
        <dbReference type="ARBA" id="ARBA00023163"/>
    </source>
</evidence>
<dbReference type="AlphaFoldDB" id="A0A852ZPW8"/>
<proteinExistence type="predicted"/>
<dbReference type="PANTHER" id="PTHR30204:SF69">
    <property type="entry name" value="MERR-FAMILY TRANSCRIPTIONAL REGULATOR"/>
    <property type="match status" value="1"/>
</dbReference>
<dbReference type="InterPro" id="IPR047057">
    <property type="entry name" value="MerR_fam"/>
</dbReference>
<keyword evidence="3 7" id="KW-0238">DNA-binding</keyword>
<keyword evidence="4" id="KW-0804">Transcription</keyword>
<dbReference type="GO" id="GO:0003677">
    <property type="term" value="F:DNA binding"/>
    <property type="evidence" value="ECO:0007669"/>
    <property type="project" value="UniProtKB-KW"/>
</dbReference>
<dbReference type="PROSITE" id="PS50937">
    <property type="entry name" value="HTH_MERR_2"/>
    <property type="match status" value="1"/>
</dbReference>